<feature type="signal peptide" evidence="4">
    <location>
        <begin position="1"/>
        <end position="19"/>
    </location>
</feature>
<keyword evidence="6" id="KW-1185">Reference proteome</keyword>
<evidence type="ECO:0000313" key="5">
    <source>
        <dbReference type="EMBL" id="KAK1756937.1"/>
    </source>
</evidence>
<dbReference type="InterPro" id="IPR010829">
    <property type="entry name" value="Cerato-platanin"/>
</dbReference>
<proteinExistence type="inferred from homology"/>
<evidence type="ECO:0000256" key="1">
    <source>
        <dbReference type="ARBA" id="ARBA00004613"/>
    </source>
</evidence>
<dbReference type="Gene3D" id="2.40.40.10">
    <property type="entry name" value="RlpA-like domain"/>
    <property type="match status" value="1"/>
</dbReference>
<organism evidence="5 6">
    <name type="scientific">Echria macrotheca</name>
    <dbReference type="NCBI Taxonomy" id="438768"/>
    <lineage>
        <taxon>Eukaryota</taxon>
        <taxon>Fungi</taxon>
        <taxon>Dikarya</taxon>
        <taxon>Ascomycota</taxon>
        <taxon>Pezizomycotina</taxon>
        <taxon>Sordariomycetes</taxon>
        <taxon>Sordariomycetidae</taxon>
        <taxon>Sordariales</taxon>
        <taxon>Schizotheciaceae</taxon>
        <taxon>Echria</taxon>
    </lineage>
</organism>
<keyword evidence="4" id="KW-0732">Signal</keyword>
<gene>
    <name evidence="5" type="ORF">QBC47DRAFT_173390</name>
</gene>
<dbReference type="EMBL" id="MU839831">
    <property type="protein sequence ID" value="KAK1756937.1"/>
    <property type="molecule type" value="Genomic_DNA"/>
</dbReference>
<protein>
    <submittedName>
        <fullName evidence="5">Eliciting plant response-like protein</fullName>
    </submittedName>
</protein>
<dbReference type="SUPFAM" id="SSF50685">
    <property type="entry name" value="Barwin-like endoglucanases"/>
    <property type="match status" value="1"/>
</dbReference>
<dbReference type="Proteomes" id="UP001239445">
    <property type="component" value="Unassembled WGS sequence"/>
</dbReference>
<dbReference type="InterPro" id="IPR036908">
    <property type="entry name" value="RlpA-like_sf"/>
</dbReference>
<dbReference type="Pfam" id="PF07249">
    <property type="entry name" value="Cerato-platanin"/>
    <property type="match status" value="1"/>
</dbReference>
<dbReference type="GO" id="GO:0005576">
    <property type="term" value="C:extracellular region"/>
    <property type="evidence" value="ECO:0007669"/>
    <property type="project" value="UniProtKB-SubCell"/>
</dbReference>
<dbReference type="CDD" id="cd22778">
    <property type="entry name" value="DPBB_CEPL-like"/>
    <property type="match status" value="1"/>
</dbReference>
<dbReference type="AlphaFoldDB" id="A0AAJ0BHI0"/>
<evidence type="ECO:0000256" key="4">
    <source>
        <dbReference type="SAM" id="SignalP"/>
    </source>
</evidence>
<comment type="subcellular location">
    <subcellularLocation>
        <location evidence="1">Secreted</location>
    </subcellularLocation>
</comment>
<comment type="similarity">
    <text evidence="2">Belongs to the cerato-platanin family.</text>
</comment>
<accession>A0AAJ0BHI0</accession>
<evidence type="ECO:0000313" key="6">
    <source>
        <dbReference type="Proteomes" id="UP001239445"/>
    </source>
</evidence>
<evidence type="ECO:0000256" key="3">
    <source>
        <dbReference type="ARBA" id="ARBA00022525"/>
    </source>
</evidence>
<feature type="chain" id="PRO_5042483744" evidence="4">
    <location>
        <begin position="20"/>
        <end position="140"/>
    </location>
</feature>
<comment type="caution">
    <text evidence="5">The sequence shown here is derived from an EMBL/GenBank/DDBJ whole genome shotgun (WGS) entry which is preliminary data.</text>
</comment>
<name>A0AAJ0BHI0_9PEZI</name>
<evidence type="ECO:0000256" key="2">
    <source>
        <dbReference type="ARBA" id="ARBA00010421"/>
    </source>
</evidence>
<keyword evidence="3" id="KW-0964">Secreted</keyword>
<sequence>MLLTTALTTLLTLATTSLATTVSFDPGYDEPSRPISVLACSDGVNGLTTRFGWHSQDDIPSFPHIGGAEAVAGWNSPACGTCWSATYHGKTIYVLAVDHTDAGLNVGHEAMEELTGGNADMLGRIEADVALVDGGYCGLH</sequence>
<reference evidence="5" key="1">
    <citation type="submission" date="2023-06" db="EMBL/GenBank/DDBJ databases">
        <title>Genome-scale phylogeny and comparative genomics of the fungal order Sordariales.</title>
        <authorList>
            <consortium name="Lawrence Berkeley National Laboratory"/>
            <person name="Hensen N."/>
            <person name="Bonometti L."/>
            <person name="Westerberg I."/>
            <person name="Brannstrom I.O."/>
            <person name="Guillou S."/>
            <person name="Cros-Aarteil S."/>
            <person name="Calhoun S."/>
            <person name="Haridas S."/>
            <person name="Kuo A."/>
            <person name="Mondo S."/>
            <person name="Pangilinan J."/>
            <person name="Riley R."/>
            <person name="Labutti K."/>
            <person name="Andreopoulos B."/>
            <person name="Lipzen A."/>
            <person name="Chen C."/>
            <person name="Yanf M."/>
            <person name="Daum C."/>
            <person name="Ng V."/>
            <person name="Clum A."/>
            <person name="Steindorff A."/>
            <person name="Ohm R."/>
            <person name="Martin F."/>
            <person name="Silar P."/>
            <person name="Natvig D."/>
            <person name="Lalanne C."/>
            <person name="Gautier V."/>
            <person name="Ament-Velasquez S.L."/>
            <person name="Kruys A."/>
            <person name="Hutchinson M.I."/>
            <person name="Powell A.J."/>
            <person name="Barry K."/>
            <person name="Miller A.N."/>
            <person name="Grigoriev I.V."/>
            <person name="Debuchy R."/>
            <person name="Gladieux P."/>
            <person name="Thoren M.H."/>
            <person name="Johannesson H."/>
        </authorList>
    </citation>
    <scope>NUCLEOTIDE SEQUENCE</scope>
    <source>
        <strain evidence="5">PSN4</strain>
    </source>
</reference>